<dbReference type="Proteomes" id="UP000054771">
    <property type="component" value="Unassembled WGS sequence"/>
</dbReference>
<dbReference type="InterPro" id="IPR001005">
    <property type="entry name" value="SANT/Myb"/>
</dbReference>
<dbReference type="OrthoDB" id="4506575at2759"/>
<sequence length="363" mass="39884">MDRQISYNGSLPCSPLPCTFLASRPSIPINHPLPPKPPISMYFHVYTPTRKPATVLRDTAAQHVDHGKPIPVNNDRERPSAHNHTTVSSVGLLSGPHKDSVICPSSEDTITGLENDHDKASNGDDSGDFEPPHPDELFSWIRNTSEGRSCEASVARRSVDNRSGLDGTSSTTSQLRGIGLSCEGHAGDADDGRNGKIVPTKHLFDGSKGVLSATLGSKVPIASRQLLEDSLIPFIECRGPRPVVETTLSSPSVSQSNRHSRKRPTRTLLGHVELAAGRGPQTRARTKAEASRSFPSLQRARPYSDSEDEFLRELMHRKLSWEGIVNEFGRRFAGRDRKSLQGRWSRNLKFEARPPTCSKPRGR</sequence>
<evidence type="ECO:0000313" key="4">
    <source>
        <dbReference type="Proteomes" id="UP000054771"/>
    </source>
</evidence>
<feature type="region of interest" description="Disordered" evidence="1">
    <location>
        <begin position="278"/>
        <end position="300"/>
    </location>
</feature>
<feature type="compositionally biased region" description="Polar residues" evidence="1">
    <location>
        <begin position="166"/>
        <end position="175"/>
    </location>
</feature>
<evidence type="ECO:0000313" key="3">
    <source>
        <dbReference type="EMBL" id="CEL09519.1"/>
    </source>
</evidence>
<feature type="compositionally biased region" description="Polar residues" evidence="1">
    <location>
        <begin position="82"/>
        <end position="91"/>
    </location>
</feature>
<reference evidence="4" key="1">
    <citation type="journal article" date="2016" name="Genome Announc.">
        <title>Draft genome sequences of fungus Aspergillus calidoustus.</title>
        <authorList>
            <person name="Horn F."/>
            <person name="Linde J."/>
            <person name="Mattern D.J."/>
            <person name="Walther G."/>
            <person name="Guthke R."/>
            <person name="Scherlach K."/>
            <person name="Martin K."/>
            <person name="Brakhage A.A."/>
            <person name="Petzke L."/>
            <person name="Valiante V."/>
        </authorList>
    </citation>
    <scope>NUCLEOTIDE SEQUENCE [LARGE SCALE GENOMIC DNA]</scope>
    <source>
        <strain evidence="4">SF006504</strain>
    </source>
</reference>
<dbReference type="EMBL" id="CDMC01000014">
    <property type="protein sequence ID" value="CEL09519.1"/>
    <property type="molecule type" value="Genomic_DNA"/>
</dbReference>
<feature type="region of interest" description="Disordered" evidence="1">
    <location>
        <begin position="65"/>
        <end position="131"/>
    </location>
</feature>
<keyword evidence="4" id="KW-1185">Reference proteome</keyword>
<proteinExistence type="predicted"/>
<accession>A0A0U5GI72</accession>
<feature type="region of interest" description="Disordered" evidence="1">
    <location>
        <begin position="153"/>
        <end position="179"/>
    </location>
</feature>
<organism evidence="3 4">
    <name type="scientific">Aspergillus calidoustus</name>
    <dbReference type="NCBI Taxonomy" id="454130"/>
    <lineage>
        <taxon>Eukaryota</taxon>
        <taxon>Fungi</taxon>
        <taxon>Dikarya</taxon>
        <taxon>Ascomycota</taxon>
        <taxon>Pezizomycotina</taxon>
        <taxon>Eurotiomycetes</taxon>
        <taxon>Eurotiomycetidae</taxon>
        <taxon>Eurotiales</taxon>
        <taxon>Aspergillaceae</taxon>
        <taxon>Aspergillus</taxon>
        <taxon>Aspergillus subgen. Nidulantes</taxon>
    </lineage>
</organism>
<dbReference type="AlphaFoldDB" id="A0A0U5GI72"/>
<feature type="compositionally biased region" description="Basic and acidic residues" evidence="1">
    <location>
        <begin position="65"/>
        <end position="80"/>
    </location>
</feature>
<protein>
    <recommendedName>
        <fullName evidence="2">Myb-like domain-containing protein</fullName>
    </recommendedName>
</protein>
<evidence type="ECO:0000259" key="2">
    <source>
        <dbReference type="PROSITE" id="PS50090"/>
    </source>
</evidence>
<name>A0A0U5GI72_ASPCI</name>
<gene>
    <name evidence="3" type="ORF">ASPCAL12654</name>
</gene>
<dbReference type="PROSITE" id="PS50090">
    <property type="entry name" value="MYB_LIKE"/>
    <property type="match status" value="1"/>
</dbReference>
<feature type="domain" description="Myb-like" evidence="2">
    <location>
        <begin position="302"/>
        <end position="348"/>
    </location>
</feature>
<evidence type="ECO:0000256" key="1">
    <source>
        <dbReference type="SAM" id="MobiDB-lite"/>
    </source>
</evidence>